<protein>
    <recommendedName>
        <fullName evidence="2">F-box domain-containing protein</fullName>
    </recommendedName>
</protein>
<dbReference type="Pfam" id="PF00646">
    <property type="entry name" value="F-box"/>
    <property type="match status" value="1"/>
</dbReference>
<dbReference type="PANTHER" id="PTHR31672">
    <property type="entry name" value="BNACNNG10540D PROTEIN"/>
    <property type="match status" value="1"/>
</dbReference>
<dbReference type="AlphaFoldDB" id="A0A2Z6M7I5"/>
<feature type="compositionally biased region" description="Basic and acidic residues" evidence="1">
    <location>
        <begin position="1"/>
        <end position="12"/>
    </location>
</feature>
<keyword evidence="4" id="KW-1185">Reference proteome</keyword>
<dbReference type="InterPro" id="IPR036047">
    <property type="entry name" value="F-box-like_dom_sf"/>
</dbReference>
<dbReference type="CDD" id="cd22157">
    <property type="entry name" value="F-box_AtFBW1-like"/>
    <property type="match status" value="1"/>
</dbReference>
<dbReference type="InterPro" id="IPR017451">
    <property type="entry name" value="F-box-assoc_interact_dom"/>
</dbReference>
<dbReference type="SUPFAM" id="SSF81383">
    <property type="entry name" value="F-box domain"/>
    <property type="match status" value="1"/>
</dbReference>
<gene>
    <name evidence="3" type="ORF">TSUD_118230</name>
</gene>
<dbReference type="PANTHER" id="PTHR31672:SF13">
    <property type="entry name" value="F-BOX PROTEIN CPR30-LIKE"/>
    <property type="match status" value="1"/>
</dbReference>
<evidence type="ECO:0000259" key="2">
    <source>
        <dbReference type="PROSITE" id="PS50181"/>
    </source>
</evidence>
<dbReference type="Pfam" id="PF07734">
    <property type="entry name" value="FBA_1"/>
    <property type="match status" value="1"/>
</dbReference>
<feature type="domain" description="F-box" evidence="2">
    <location>
        <begin position="36"/>
        <end position="82"/>
    </location>
</feature>
<dbReference type="EMBL" id="DF973370">
    <property type="protein sequence ID" value="GAU28216.1"/>
    <property type="molecule type" value="Genomic_DNA"/>
</dbReference>
<proteinExistence type="predicted"/>
<accession>A0A2Z6M7I5</accession>
<dbReference type="OrthoDB" id="1107553at2759"/>
<evidence type="ECO:0000313" key="4">
    <source>
        <dbReference type="Proteomes" id="UP000242715"/>
    </source>
</evidence>
<organism evidence="3 4">
    <name type="scientific">Trifolium subterraneum</name>
    <name type="common">Subterranean clover</name>
    <dbReference type="NCBI Taxonomy" id="3900"/>
    <lineage>
        <taxon>Eukaryota</taxon>
        <taxon>Viridiplantae</taxon>
        <taxon>Streptophyta</taxon>
        <taxon>Embryophyta</taxon>
        <taxon>Tracheophyta</taxon>
        <taxon>Spermatophyta</taxon>
        <taxon>Magnoliopsida</taxon>
        <taxon>eudicotyledons</taxon>
        <taxon>Gunneridae</taxon>
        <taxon>Pentapetalae</taxon>
        <taxon>rosids</taxon>
        <taxon>fabids</taxon>
        <taxon>Fabales</taxon>
        <taxon>Fabaceae</taxon>
        <taxon>Papilionoideae</taxon>
        <taxon>50 kb inversion clade</taxon>
        <taxon>NPAAA clade</taxon>
        <taxon>Hologalegina</taxon>
        <taxon>IRL clade</taxon>
        <taxon>Trifolieae</taxon>
        <taxon>Trifolium</taxon>
    </lineage>
</organism>
<dbReference type="InterPro" id="IPR006527">
    <property type="entry name" value="F-box-assoc_dom_typ1"/>
</dbReference>
<sequence>MAQGKQEEDRNDVVSSRPLTEETTKRQQLITSARTAAPLPTLPFDLLHEILCRLPVRLLVQLRCLCKSFNTLITDPKFTKKHLCLSTKQNRLVLSSSKFLLYDSPIPSVLSTCTITPTQLNFPVTCKIDHKSFRLSTCDGILCFAIDHKSAILWNPSIRKFRLLPPLKNPQKRKRFPFSLYSFGHDPFIDNYKIIGISFCINHIEVSVNTMGTNYWRRIQDFPGPSRAWDVIRRPGVFVSGTVNFLQYEVFNSTPLVIVSLDLEKESYQNLSRPELEKGKRILQLGRMRDCLCFIAGIDMFLDVWIMKEYGNKESWNKLYHVPHMVDPGFCAYTMVLDISQDSQRLMDFYELSSAILKLVVYDSENGTWHIHEIQNTNLWMNPKVYIESLISPCS</sequence>
<dbReference type="InterPro" id="IPR001810">
    <property type="entry name" value="F-box_dom"/>
</dbReference>
<dbReference type="InterPro" id="IPR050796">
    <property type="entry name" value="SCF_F-box_component"/>
</dbReference>
<dbReference type="NCBIfam" id="TIGR01640">
    <property type="entry name" value="F_box_assoc_1"/>
    <property type="match status" value="1"/>
</dbReference>
<dbReference type="PROSITE" id="PS50181">
    <property type="entry name" value="FBOX"/>
    <property type="match status" value="1"/>
</dbReference>
<dbReference type="Gene3D" id="1.20.1280.50">
    <property type="match status" value="1"/>
</dbReference>
<evidence type="ECO:0000256" key="1">
    <source>
        <dbReference type="SAM" id="MobiDB-lite"/>
    </source>
</evidence>
<evidence type="ECO:0000313" key="3">
    <source>
        <dbReference type="EMBL" id="GAU28216.1"/>
    </source>
</evidence>
<reference evidence="4" key="1">
    <citation type="journal article" date="2017" name="Front. Plant Sci.">
        <title>Climate Clever Clovers: New Paradigm to Reduce the Environmental Footprint of Ruminants by Breeding Low Methanogenic Forages Utilizing Haplotype Variation.</title>
        <authorList>
            <person name="Kaur P."/>
            <person name="Appels R."/>
            <person name="Bayer P.E."/>
            <person name="Keeble-Gagnere G."/>
            <person name="Wang J."/>
            <person name="Hirakawa H."/>
            <person name="Shirasawa K."/>
            <person name="Vercoe P."/>
            <person name="Stefanova K."/>
            <person name="Durmic Z."/>
            <person name="Nichols P."/>
            <person name="Revell C."/>
            <person name="Isobe S.N."/>
            <person name="Edwards D."/>
            <person name="Erskine W."/>
        </authorList>
    </citation>
    <scope>NUCLEOTIDE SEQUENCE [LARGE SCALE GENOMIC DNA]</scope>
    <source>
        <strain evidence="4">cv. Daliak</strain>
    </source>
</reference>
<dbReference type="Proteomes" id="UP000242715">
    <property type="component" value="Unassembled WGS sequence"/>
</dbReference>
<feature type="region of interest" description="Disordered" evidence="1">
    <location>
        <begin position="1"/>
        <end position="27"/>
    </location>
</feature>
<dbReference type="SMART" id="SM00256">
    <property type="entry name" value="FBOX"/>
    <property type="match status" value="1"/>
</dbReference>
<name>A0A2Z6M7I5_TRISU</name>